<accession>A0A8D8T718</accession>
<dbReference type="EMBL" id="HBUF01259496">
    <property type="protein sequence ID" value="CAG6682488.1"/>
    <property type="molecule type" value="Transcribed_RNA"/>
</dbReference>
<evidence type="ECO:0008006" key="3">
    <source>
        <dbReference type="Google" id="ProtNLM"/>
    </source>
</evidence>
<evidence type="ECO:0000313" key="2">
    <source>
        <dbReference type="EMBL" id="CAG6682493.1"/>
    </source>
</evidence>
<feature type="signal peptide" evidence="1">
    <location>
        <begin position="1"/>
        <end position="19"/>
    </location>
</feature>
<dbReference type="EMBL" id="HBUF01340550">
    <property type="protein sequence ID" value="CAG6702608.1"/>
    <property type="molecule type" value="Transcribed_RNA"/>
</dbReference>
<dbReference type="EMBL" id="HBUF01259495">
    <property type="protein sequence ID" value="CAG6682486.1"/>
    <property type="molecule type" value="Transcribed_RNA"/>
</dbReference>
<dbReference type="AlphaFoldDB" id="A0A8D8T718"/>
<dbReference type="EMBL" id="HBUF01259498">
    <property type="protein sequence ID" value="CAG6682493.1"/>
    <property type="molecule type" value="Transcribed_RNA"/>
</dbReference>
<reference evidence="2" key="1">
    <citation type="submission" date="2021-05" db="EMBL/GenBank/DDBJ databases">
        <authorList>
            <person name="Alioto T."/>
            <person name="Alioto T."/>
            <person name="Gomez Garrido J."/>
        </authorList>
    </citation>
    <scope>NUCLEOTIDE SEQUENCE</scope>
</reference>
<dbReference type="EMBL" id="HBUF01340549">
    <property type="protein sequence ID" value="CAG6702603.1"/>
    <property type="molecule type" value="Transcribed_RNA"/>
</dbReference>
<protein>
    <recommendedName>
        <fullName evidence="3">Secreted protein</fullName>
    </recommendedName>
</protein>
<dbReference type="EMBL" id="HBUF01340552">
    <property type="protein sequence ID" value="CAG6702618.1"/>
    <property type="molecule type" value="Transcribed_RNA"/>
</dbReference>
<feature type="chain" id="PRO_5036262065" description="Secreted protein" evidence="1">
    <location>
        <begin position="20"/>
        <end position="108"/>
    </location>
</feature>
<keyword evidence="1" id="KW-0732">Signal</keyword>
<sequence>MHFLTRFLRITLRILFCWSISREMFNGRSSLSTTPRMKFKYSGIRSSQLSMMNTRRTYSLMLFLRFLPSNRSNGARLGANRSALNSSCPSTEKCFTARCSSQSLVRFL</sequence>
<name>A0A8D8T718_9HEMI</name>
<proteinExistence type="predicted"/>
<dbReference type="EMBL" id="HBUF01340551">
    <property type="protein sequence ID" value="CAG6702613.1"/>
    <property type="molecule type" value="Transcribed_RNA"/>
</dbReference>
<evidence type="ECO:0000256" key="1">
    <source>
        <dbReference type="SAM" id="SignalP"/>
    </source>
</evidence>
<organism evidence="2">
    <name type="scientific">Cacopsylla melanoneura</name>
    <dbReference type="NCBI Taxonomy" id="428564"/>
    <lineage>
        <taxon>Eukaryota</taxon>
        <taxon>Metazoa</taxon>
        <taxon>Ecdysozoa</taxon>
        <taxon>Arthropoda</taxon>
        <taxon>Hexapoda</taxon>
        <taxon>Insecta</taxon>
        <taxon>Pterygota</taxon>
        <taxon>Neoptera</taxon>
        <taxon>Paraneoptera</taxon>
        <taxon>Hemiptera</taxon>
        <taxon>Sternorrhyncha</taxon>
        <taxon>Psylloidea</taxon>
        <taxon>Psyllidae</taxon>
        <taxon>Psyllinae</taxon>
        <taxon>Cacopsylla</taxon>
    </lineage>
</organism>
<dbReference type="EMBL" id="HBUF01259497">
    <property type="protein sequence ID" value="CAG6682490.1"/>
    <property type="molecule type" value="Transcribed_RNA"/>
</dbReference>